<accession>X1I9B9</accession>
<organism evidence="1">
    <name type="scientific">marine sediment metagenome</name>
    <dbReference type="NCBI Taxonomy" id="412755"/>
    <lineage>
        <taxon>unclassified sequences</taxon>
        <taxon>metagenomes</taxon>
        <taxon>ecological metagenomes</taxon>
    </lineage>
</organism>
<reference evidence="1" key="1">
    <citation type="journal article" date="2014" name="Front. Microbiol.">
        <title>High frequency of phylogenetically diverse reductive dehalogenase-homologous genes in deep subseafloor sedimentary metagenomes.</title>
        <authorList>
            <person name="Kawai M."/>
            <person name="Futagami T."/>
            <person name="Toyoda A."/>
            <person name="Takaki Y."/>
            <person name="Nishi S."/>
            <person name="Hori S."/>
            <person name="Arai W."/>
            <person name="Tsubouchi T."/>
            <person name="Morono Y."/>
            <person name="Uchiyama I."/>
            <person name="Ito T."/>
            <person name="Fujiyama A."/>
            <person name="Inagaki F."/>
            <person name="Takami H."/>
        </authorList>
    </citation>
    <scope>NUCLEOTIDE SEQUENCE</scope>
    <source>
        <strain evidence="1">Expedition CK06-06</strain>
    </source>
</reference>
<gene>
    <name evidence="1" type="ORF">S03H2_67923</name>
</gene>
<feature type="non-terminal residue" evidence="1">
    <location>
        <position position="30"/>
    </location>
</feature>
<dbReference type="EMBL" id="BARU01044563">
    <property type="protein sequence ID" value="GAH78981.1"/>
    <property type="molecule type" value="Genomic_DNA"/>
</dbReference>
<name>X1I9B9_9ZZZZ</name>
<comment type="caution">
    <text evidence="1">The sequence shown here is derived from an EMBL/GenBank/DDBJ whole genome shotgun (WGS) entry which is preliminary data.</text>
</comment>
<protein>
    <submittedName>
        <fullName evidence="1">Uncharacterized protein</fullName>
    </submittedName>
</protein>
<proteinExistence type="predicted"/>
<sequence length="30" mass="3794">MFHFSSEVPILRIDLDEKWWKEKIFDKDKI</sequence>
<dbReference type="AlphaFoldDB" id="X1I9B9"/>
<evidence type="ECO:0000313" key="1">
    <source>
        <dbReference type="EMBL" id="GAH78981.1"/>
    </source>
</evidence>